<evidence type="ECO:0000259" key="10">
    <source>
        <dbReference type="PROSITE" id="PS50109"/>
    </source>
</evidence>
<accession>A0A926VIU5</accession>
<evidence type="ECO:0000256" key="2">
    <source>
        <dbReference type="ARBA" id="ARBA00012438"/>
    </source>
</evidence>
<dbReference type="Pfam" id="PF00072">
    <property type="entry name" value="Response_reg"/>
    <property type="match status" value="1"/>
</dbReference>
<dbReference type="SUPFAM" id="SSF47384">
    <property type="entry name" value="Homodimeric domain of signal transducing histidine kinase"/>
    <property type="match status" value="1"/>
</dbReference>
<dbReference type="InterPro" id="IPR005467">
    <property type="entry name" value="His_kinase_dom"/>
</dbReference>
<proteinExistence type="predicted"/>
<dbReference type="InterPro" id="IPR000700">
    <property type="entry name" value="PAS-assoc_C"/>
</dbReference>
<dbReference type="InterPro" id="IPR000014">
    <property type="entry name" value="PAS"/>
</dbReference>
<dbReference type="FunFam" id="3.30.565.10:FF:000006">
    <property type="entry name" value="Sensor histidine kinase WalK"/>
    <property type="match status" value="1"/>
</dbReference>
<dbReference type="EMBL" id="JACJPW010000056">
    <property type="protein sequence ID" value="MBD2183492.1"/>
    <property type="molecule type" value="Genomic_DNA"/>
</dbReference>
<evidence type="ECO:0000256" key="5">
    <source>
        <dbReference type="ARBA" id="ARBA00022777"/>
    </source>
</evidence>
<dbReference type="CDD" id="cd00082">
    <property type="entry name" value="HisKA"/>
    <property type="match status" value="1"/>
</dbReference>
<evidence type="ECO:0000256" key="9">
    <source>
        <dbReference type="SAM" id="Coils"/>
    </source>
</evidence>
<organism evidence="14 15">
    <name type="scientific">Aerosakkonema funiforme FACHB-1375</name>
    <dbReference type="NCBI Taxonomy" id="2949571"/>
    <lineage>
        <taxon>Bacteria</taxon>
        <taxon>Bacillati</taxon>
        <taxon>Cyanobacteriota</taxon>
        <taxon>Cyanophyceae</taxon>
        <taxon>Oscillatoriophycideae</taxon>
        <taxon>Aerosakkonematales</taxon>
        <taxon>Aerosakkonemataceae</taxon>
        <taxon>Aerosakkonema</taxon>
    </lineage>
</organism>
<evidence type="ECO:0000256" key="7">
    <source>
        <dbReference type="ARBA" id="ARBA00023136"/>
    </source>
</evidence>
<dbReference type="Pfam" id="PF13426">
    <property type="entry name" value="PAS_9"/>
    <property type="match status" value="1"/>
</dbReference>
<reference evidence="14" key="2">
    <citation type="submission" date="2020-08" db="EMBL/GenBank/DDBJ databases">
        <authorList>
            <person name="Chen M."/>
            <person name="Teng W."/>
            <person name="Zhao L."/>
            <person name="Hu C."/>
            <person name="Zhou Y."/>
            <person name="Han B."/>
            <person name="Song L."/>
            <person name="Shu W."/>
        </authorList>
    </citation>
    <scope>NUCLEOTIDE SEQUENCE</scope>
    <source>
        <strain evidence="14">FACHB-1375</strain>
    </source>
</reference>
<dbReference type="SUPFAM" id="SSF55874">
    <property type="entry name" value="ATPase domain of HSP90 chaperone/DNA topoisomerase II/histidine kinase"/>
    <property type="match status" value="1"/>
</dbReference>
<dbReference type="InterPro" id="IPR004358">
    <property type="entry name" value="Sig_transdc_His_kin-like_C"/>
</dbReference>
<dbReference type="SMART" id="SM00448">
    <property type="entry name" value="REC"/>
    <property type="match status" value="1"/>
</dbReference>
<dbReference type="Proteomes" id="UP000641646">
    <property type="component" value="Unassembled WGS sequence"/>
</dbReference>
<dbReference type="PANTHER" id="PTHR43547:SF2">
    <property type="entry name" value="HYBRID SIGNAL TRANSDUCTION HISTIDINE KINASE C"/>
    <property type="match status" value="1"/>
</dbReference>
<evidence type="ECO:0000256" key="4">
    <source>
        <dbReference type="ARBA" id="ARBA00022679"/>
    </source>
</evidence>
<feature type="domain" description="Histidine kinase" evidence="10">
    <location>
        <begin position="291"/>
        <end position="523"/>
    </location>
</feature>
<dbReference type="PANTHER" id="PTHR43547">
    <property type="entry name" value="TWO-COMPONENT HISTIDINE KINASE"/>
    <property type="match status" value="1"/>
</dbReference>
<dbReference type="SUPFAM" id="SSF52172">
    <property type="entry name" value="CheY-like"/>
    <property type="match status" value="1"/>
</dbReference>
<dbReference type="Gene3D" id="1.10.287.130">
    <property type="match status" value="1"/>
</dbReference>
<dbReference type="RefSeq" id="WP_190467914.1">
    <property type="nucleotide sequence ID" value="NZ_JACJPW010000056.1"/>
</dbReference>
<dbReference type="Pfam" id="PF02518">
    <property type="entry name" value="HATPase_c"/>
    <property type="match status" value="1"/>
</dbReference>
<dbReference type="SUPFAM" id="SSF55785">
    <property type="entry name" value="PYP-like sensor domain (PAS domain)"/>
    <property type="match status" value="1"/>
</dbReference>
<feature type="domain" description="PAC" evidence="13">
    <location>
        <begin position="236"/>
        <end position="287"/>
    </location>
</feature>
<dbReference type="Pfam" id="PF00512">
    <property type="entry name" value="HisKA"/>
    <property type="match status" value="1"/>
</dbReference>
<evidence type="ECO:0000259" key="13">
    <source>
        <dbReference type="PROSITE" id="PS50113"/>
    </source>
</evidence>
<comment type="caution">
    <text evidence="14">The sequence shown here is derived from an EMBL/GenBank/DDBJ whole genome shotgun (WGS) entry which is preliminary data.</text>
</comment>
<dbReference type="GO" id="GO:0000155">
    <property type="term" value="F:phosphorelay sensor kinase activity"/>
    <property type="evidence" value="ECO:0007669"/>
    <property type="project" value="InterPro"/>
</dbReference>
<dbReference type="CDD" id="cd00130">
    <property type="entry name" value="PAS"/>
    <property type="match status" value="1"/>
</dbReference>
<dbReference type="InterPro" id="IPR036890">
    <property type="entry name" value="HATPase_C_sf"/>
</dbReference>
<dbReference type="AlphaFoldDB" id="A0A926VIU5"/>
<dbReference type="PROSITE" id="PS50109">
    <property type="entry name" value="HIS_KIN"/>
    <property type="match status" value="1"/>
</dbReference>
<evidence type="ECO:0000256" key="6">
    <source>
        <dbReference type="ARBA" id="ARBA00023012"/>
    </source>
</evidence>
<dbReference type="InterPro" id="IPR001789">
    <property type="entry name" value="Sig_transdc_resp-reg_receiver"/>
</dbReference>
<evidence type="ECO:0000256" key="3">
    <source>
        <dbReference type="ARBA" id="ARBA00022553"/>
    </source>
</evidence>
<dbReference type="SMART" id="SM00387">
    <property type="entry name" value="HATPase_c"/>
    <property type="match status" value="1"/>
</dbReference>
<dbReference type="NCBIfam" id="TIGR00229">
    <property type="entry name" value="sensory_box"/>
    <property type="match status" value="1"/>
</dbReference>
<dbReference type="SMART" id="SM00388">
    <property type="entry name" value="HisKA"/>
    <property type="match status" value="1"/>
</dbReference>
<dbReference type="InterPro" id="IPR003594">
    <property type="entry name" value="HATPase_dom"/>
</dbReference>
<dbReference type="SMART" id="SM00086">
    <property type="entry name" value="PAC"/>
    <property type="match status" value="1"/>
</dbReference>
<feature type="coiled-coil region" evidence="9">
    <location>
        <begin position="124"/>
        <end position="151"/>
    </location>
</feature>
<evidence type="ECO:0000313" key="14">
    <source>
        <dbReference type="EMBL" id="MBD2183492.1"/>
    </source>
</evidence>
<dbReference type="InterPro" id="IPR036097">
    <property type="entry name" value="HisK_dim/P_sf"/>
</dbReference>
<dbReference type="PROSITE" id="PS50112">
    <property type="entry name" value="PAS"/>
    <property type="match status" value="1"/>
</dbReference>
<dbReference type="EC" id="2.7.13.3" evidence="2"/>
<evidence type="ECO:0000256" key="1">
    <source>
        <dbReference type="ARBA" id="ARBA00000085"/>
    </source>
</evidence>
<dbReference type="PRINTS" id="PR00344">
    <property type="entry name" value="BCTRLSENSOR"/>
</dbReference>
<feature type="domain" description="Response regulatory" evidence="11">
    <location>
        <begin position="8"/>
        <end position="125"/>
    </location>
</feature>
<feature type="modified residue" description="4-aspartylphosphate" evidence="8">
    <location>
        <position position="57"/>
    </location>
</feature>
<sequence>MTTVSKVNILVVDDRPANLMALTETLAPLKQNVVKAISADEALKHLLQQEFAVILLDVQMPGMNGFELAKIIHSRPATCHTPILFLTAINRDAMYILKGYSLGAVDYLLKPLIPEIILAKVSVFVDLFQKNAELKRQAEELRTAYNILQVKEQEINRINHNHQLILNAVGEGIYGVDYQGKTTFLNPAAAKMLGYTIEEAIGKPECSILNSKVGKNGDRAFKCPICASLKDGLVHYNDRAEFQRKDGSYFPVEYICTPILEQHEIIGAVITFKDITERRNIERMKDEFISVASHELRTPLTTIQGSLKLLARGVYDGKPEKAKEMLEVALRGTDRMIRLTNDLLDLQRLTTGKYNLNKQLCIASDLIQQAIADVQRFGDLSKVTLQVYPISVQVWADPNAIVQTLTNLLSNAIKFSPANTTVWLSAEVIESHERFARSFQSKIALPCVLFKIEDRGRGIPAEKLEIIFERFQQIDVSDSREKGGSGLGLAICKSIVQQHGGSIWAESILGQGSIFYFTLPLTLDFGQKEMELKLDCGTRY</sequence>
<dbReference type="SMART" id="SM00091">
    <property type="entry name" value="PAS"/>
    <property type="match status" value="1"/>
</dbReference>
<dbReference type="CDD" id="cd16922">
    <property type="entry name" value="HATPase_EvgS-ArcB-TorS-like"/>
    <property type="match status" value="1"/>
</dbReference>
<evidence type="ECO:0000259" key="11">
    <source>
        <dbReference type="PROSITE" id="PS50110"/>
    </source>
</evidence>
<dbReference type="InterPro" id="IPR011006">
    <property type="entry name" value="CheY-like_superfamily"/>
</dbReference>
<name>A0A926VIU5_9CYAN</name>
<dbReference type="PROSITE" id="PS50110">
    <property type="entry name" value="RESPONSE_REGULATORY"/>
    <property type="match status" value="1"/>
</dbReference>
<keyword evidence="15" id="KW-1185">Reference proteome</keyword>
<evidence type="ECO:0000259" key="12">
    <source>
        <dbReference type="PROSITE" id="PS50112"/>
    </source>
</evidence>
<dbReference type="PROSITE" id="PS50113">
    <property type="entry name" value="PAC"/>
    <property type="match status" value="1"/>
</dbReference>
<dbReference type="Gene3D" id="3.40.50.2300">
    <property type="match status" value="1"/>
</dbReference>
<protein>
    <recommendedName>
        <fullName evidence="2">histidine kinase</fullName>
        <ecNumber evidence="2">2.7.13.3</ecNumber>
    </recommendedName>
</protein>
<dbReference type="InterPro" id="IPR001610">
    <property type="entry name" value="PAC"/>
</dbReference>
<keyword evidence="3 8" id="KW-0597">Phosphoprotein</keyword>
<dbReference type="Gene3D" id="3.30.565.10">
    <property type="entry name" value="Histidine kinase-like ATPase, C-terminal domain"/>
    <property type="match status" value="1"/>
</dbReference>
<evidence type="ECO:0000256" key="8">
    <source>
        <dbReference type="PROSITE-ProRule" id="PRU00169"/>
    </source>
</evidence>
<dbReference type="Gene3D" id="3.30.450.20">
    <property type="entry name" value="PAS domain"/>
    <property type="match status" value="1"/>
</dbReference>
<evidence type="ECO:0000313" key="15">
    <source>
        <dbReference type="Proteomes" id="UP000641646"/>
    </source>
</evidence>
<feature type="domain" description="PAS" evidence="12">
    <location>
        <begin position="165"/>
        <end position="203"/>
    </location>
</feature>
<dbReference type="FunFam" id="1.10.287.130:FF:000001">
    <property type="entry name" value="Two-component sensor histidine kinase"/>
    <property type="match status" value="1"/>
</dbReference>
<dbReference type="InterPro" id="IPR035965">
    <property type="entry name" value="PAS-like_dom_sf"/>
</dbReference>
<keyword evidence="5" id="KW-0418">Kinase</keyword>
<reference evidence="14" key="1">
    <citation type="journal article" date="2015" name="ISME J.">
        <title>Draft Genome Sequence of Streptomyces incarnatus NRRL8089, which Produces the Nucleoside Antibiotic Sinefungin.</title>
        <authorList>
            <person name="Oshima K."/>
            <person name="Hattori M."/>
            <person name="Shimizu H."/>
            <person name="Fukuda K."/>
            <person name="Nemoto M."/>
            <person name="Inagaki K."/>
            <person name="Tamura T."/>
        </authorList>
    </citation>
    <scope>NUCLEOTIDE SEQUENCE</scope>
    <source>
        <strain evidence="14">FACHB-1375</strain>
    </source>
</reference>
<keyword evidence="9" id="KW-0175">Coiled coil</keyword>
<keyword evidence="6" id="KW-0902">Two-component regulatory system</keyword>
<dbReference type="InterPro" id="IPR003661">
    <property type="entry name" value="HisK_dim/P_dom"/>
</dbReference>
<keyword evidence="7" id="KW-0472">Membrane</keyword>
<comment type="catalytic activity">
    <reaction evidence="1">
        <text>ATP + protein L-histidine = ADP + protein N-phospho-L-histidine.</text>
        <dbReference type="EC" id="2.7.13.3"/>
    </reaction>
</comment>
<keyword evidence="4" id="KW-0808">Transferase</keyword>
<gene>
    <name evidence="14" type="ORF">H6G03_20925</name>
</gene>